<sequence length="79" mass="8841">MSRMEWFSCSLRLKQSRWSLREYNMAAHDLSPRTQGVDAQSSFLAKPASGQSQKKIYDGESQLLTPSWGGVVRVATCST</sequence>
<organism evidence="1 2">
    <name type="scientific">Colletotrichum scovillei</name>
    <dbReference type="NCBI Taxonomy" id="1209932"/>
    <lineage>
        <taxon>Eukaryota</taxon>
        <taxon>Fungi</taxon>
        <taxon>Dikarya</taxon>
        <taxon>Ascomycota</taxon>
        <taxon>Pezizomycotina</taxon>
        <taxon>Sordariomycetes</taxon>
        <taxon>Hypocreomycetidae</taxon>
        <taxon>Glomerellales</taxon>
        <taxon>Glomerellaceae</taxon>
        <taxon>Colletotrichum</taxon>
        <taxon>Colletotrichum acutatum species complex</taxon>
    </lineage>
</organism>
<keyword evidence="2" id="KW-1185">Reference proteome</keyword>
<evidence type="ECO:0000313" key="2">
    <source>
        <dbReference type="Proteomes" id="UP000699042"/>
    </source>
</evidence>
<gene>
    <name evidence="1" type="ORF">JMJ77_014677</name>
</gene>
<dbReference type="AlphaFoldDB" id="A0A9P7UC59"/>
<name>A0A9P7UC59_9PEZI</name>
<comment type="caution">
    <text evidence="1">The sequence shown here is derived from an EMBL/GenBank/DDBJ whole genome shotgun (WGS) entry which is preliminary data.</text>
</comment>
<reference evidence="1" key="1">
    <citation type="submission" date="2021-05" db="EMBL/GenBank/DDBJ databases">
        <title>Comparative genomics of three Colletotrichum scovillei strains and genetic complementation revealed genes involved fungal growth and virulence on chili pepper.</title>
        <authorList>
            <person name="Hsieh D.-K."/>
            <person name="Chuang S.-C."/>
            <person name="Chen C.-Y."/>
            <person name="Chao Y.-T."/>
            <person name="Lu M.-Y.J."/>
            <person name="Lee M.-H."/>
            <person name="Shih M.-C."/>
        </authorList>
    </citation>
    <scope>NUCLEOTIDE SEQUENCE</scope>
    <source>
        <strain evidence="1">Coll-153</strain>
    </source>
</reference>
<evidence type="ECO:0000313" key="1">
    <source>
        <dbReference type="EMBL" id="KAG7046447.1"/>
    </source>
</evidence>
<protein>
    <submittedName>
        <fullName evidence="1">Uncharacterized protein</fullName>
    </submittedName>
</protein>
<proteinExistence type="predicted"/>
<dbReference type="EMBL" id="JAESDN010000008">
    <property type="protein sequence ID" value="KAG7046447.1"/>
    <property type="molecule type" value="Genomic_DNA"/>
</dbReference>
<accession>A0A9P7UC59</accession>
<dbReference type="Proteomes" id="UP000699042">
    <property type="component" value="Unassembled WGS sequence"/>
</dbReference>